<proteinExistence type="predicted"/>
<sequence>MTSTFSTAAVNAPATDAAYAALLARAHDLTRDASQALGLNTQAAAQAAVDGGVVLDGALVTVSALPLDPADGPLANSKLMVSVDTGRRLQDLSAQAAVELLAQAPGLLAVFDAAIGCQPDGAIVLHRVMSVVDTAAGDLAHSMRVARQLARLLDVEMTAAKEQ</sequence>
<name>A0ABU1WKC7_9BURK</name>
<dbReference type="RefSeq" id="WP_310314293.1">
    <property type="nucleotide sequence ID" value="NZ_JAVDWU010000003.1"/>
</dbReference>
<evidence type="ECO:0000313" key="1">
    <source>
        <dbReference type="EMBL" id="MDR7149743.1"/>
    </source>
</evidence>
<comment type="caution">
    <text evidence="1">The sequence shown here is derived from an EMBL/GenBank/DDBJ whole genome shotgun (WGS) entry which is preliminary data.</text>
</comment>
<evidence type="ECO:0000313" key="2">
    <source>
        <dbReference type="Proteomes" id="UP001265700"/>
    </source>
</evidence>
<gene>
    <name evidence="1" type="ORF">J2W49_001698</name>
</gene>
<keyword evidence="1" id="KW-0675">Receptor</keyword>
<accession>A0ABU1WKC7</accession>
<reference evidence="1 2" key="1">
    <citation type="submission" date="2023-07" db="EMBL/GenBank/DDBJ databases">
        <title>Sorghum-associated microbial communities from plants grown in Nebraska, USA.</title>
        <authorList>
            <person name="Schachtman D."/>
        </authorList>
    </citation>
    <scope>NUCLEOTIDE SEQUENCE [LARGE SCALE GENOMIC DNA]</scope>
    <source>
        <strain evidence="1 2">4249</strain>
    </source>
</reference>
<dbReference type="Proteomes" id="UP001265700">
    <property type="component" value="Unassembled WGS sequence"/>
</dbReference>
<organism evidence="1 2">
    <name type="scientific">Hydrogenophaga palleronii</name>
    <dbReference type="NCBI Taxonomy" id="65655"/>
    <lineage>
        <taxon>Bacteria</taxon>
        <taxon>Pseudomonadati</taxon>
        <taxon>Pseudomonadota</taxon>
        <taxon>Betaproteobacteria</taxon>
        <taxon>Burkholderiales</taxon>
        <taxon>Comamonadaceae</taxon>
        <taxon>Hydrogenophaga</taxon>
    </lineage>
</organism>
<protein>
    <submittedName>
        <fullName evidence="1">Outer membrane receptor protein involved in Fe transport</fullName>
    </submittedName>
</protein>
<keyword evidence="2" id="KW-1185">Reference proteome</keyword>
<dbReference type="EMBL" id="JAVDWU010000003">
    <property type="protein sequence ID" value="MDR7149743.1"/>
    <property type="molecule type" value="Genomic_DNA"/>
</dbReference>